<dbReference type="AlphaFoldDB" id="E4TKR9"/>
<evidence type="ECO:0000313" key="2">
    <source>
        <dbReference type="Proteomes" id="UP000008720"/>
    </source>
</evidence>
<evidence type="ECO:0000313" key="1">
    <source>
        <dbReference type="EMBL" id="ADR21235.1"/>
    </source>
</evidence>
<accession>E4TKR9</accession>
<sequence>MTINVIKNVKNKTTYRKNYEIRTGSRSAKTGREFQALTER</sequence>
<proteinExistence type="predicted"/>
<name>E4TKR9_MARTH</name>
<keyword evidence="2" id="KW-1185">Reference proteome</keyword>
<organism evidence="1 2">
    <name type="scientific">Marivirga tractuosa (strain ATCC 23168 / DSM 4126 / NBRC 15989 / NCIMB 1408 / VKM B-1430 / H-43)</name>
    <name type="common">Microscilla tractuosa</name>
    <name type="synonym">Flexibacter tractuosus</name>
    <dbReference type="NCBI Taxonomy" id="643867"/>
    <lineage>
        <taxon>Bacteria</taxon>
        <taxon>Pseudomonadati</taxon>
        <taxon>Bacteroidota</taxon>
        <taxon>Cytophagia</taxon>
        <taxon>Cytophagales</taxon>
        <taxon>Marivirgaceae</taxon>
        <taxon>Marivirga</taxon>
    </lineage>
</organism>
<dbReference type="EMBL" id="CP002349">
    <property type="protein sequence ID" value="ADR21235.1"/>
    <property type="molecule type" value="Genomic_DNA"/>
</dbReference>
<gene>
    <name evidence="1" type="ordered locus">Ftrac_1244</name>
</gene>
<dbReference type="HOGENOM" id="CLU_3292188_0_0_10"/>
<dbReference type="KEGG" id="mtt:Ftrac_1244"/>
<reference evidence="1 2" key="1">
    <citation type="journal article" date="2011" name="Stand. Genomic Sci.">
        <title>Complete genome sequence of Marivirga tractuosa type strain (H-43).</title>
        <authorList>
            <person name="Pagani I."/>
            <person name="Chertkov O."/>
            <person name="Lapidus A."/>
            <person name="Lucas S."/>
            <person name="Del Rio T.G."/>
            <person name="Tice H."/>
            <person name="Copeland A."/>
            <person name="Cheng J.F."/>
            <person name="Nolan M."/>
            <person name="Saunders E."/>
            <person name="Pitluck S."/>
            <person name="Held B."/>
            <person name="Goodwin L."/>
            <person name="Liolios K."/>
            <person name="Ovchinikova G."/>
            <person name="Ivanova N."/>
            <person name="Mavromatis K."/>
            <person name="Pati A."/>
            <person name="Chen A."/>
            <person name="Palaniappan K."/>
            <person name="Land M."/>
            <person name="Hauser L."/>
            <person name="Jeffries C.D."/>
            <person name="Detter J.C."/>
            <person name="Han C."/>
            <person name="Tapia R."/>
            <person name="Ngatchou-Djao O.D."/>
            <person name="Rohde M."/>
            <person name="Goker M."/>
            <person name="Spring S."/>
            <person name="Sikorski J."/>
            <person name="Woyke T."/>
            <person name="Bristow J."/>
            <person name="Eisen J.A."/>
            <person name="Markowitz V."/>
            <person name="Hugenholtz P."/>
            <person name="Klenk H.P."/>
            <person name="Kyrpides N.C."/>
        </authorList>
    </citation>
    <scope>NUCLEOTIDE SEQUENCE [LARGE SCALE GENOMIC DNA]</scope>
    <source>
        <strain evidence="2">ATCC 23168 / DSM 4126 / NBRC 15989 / NCIMB 1408 / VKM B-1430 / H-43</strain>
    </source>
</reference>
<dbReference type="Proteomes" id="UP000008720">
    <property type="component" value="Chromosome"/>
</dbReference>
<dbReference type="STRING" id="643867.Ftrac_1244"/>
<protein>
    <submittedName>
        <fullName evidence="1">Uncharacterized protein</fullName>
    </submittedName>
</protein>